<evidence type="ECO:0000313" key="2">
    <source>
        <dbReference type="EMBL" id="CAK9078739.1"/>
    </source>
</evidence>
<dbReference type="InterPro" id="IPR027032">
    <property type="entry name" value="Twinkle-like"/>
</dbReference>
<feature type="domain" description="SF4 helicase" evidence="1">
    <location>
        <begin position="87"/>
        <end position="358"/>
    </location>
</feature>
<keyword evidence="2" id="KW-0547">Nucleotide-binding</keyword>
<reference evidence="2 3" key="1">
    <citation type="submission" date="2024-02" db="EMBL/GenBank/DDBJ databases">
        <authorList>
            <person name="Chen Y."/>
            <person name="Shah S."/>
            <person name="Dougan E. K."/>
            <person name="Thang M."/>
            <person name="Chan C."/>
        </authorList>
    </citation>
    <scope>NUCLEOTIDE SEQUENCE [LARGE SCALE GENOMIC DNA]</scope>
</reference>
<sequence length="359" mass="40040">MGLHLPFCGVPALLHRVPAPPCPSDRSRPSGAGAAAAVSPLLVPLSLSAAVSPRSRAGARRLARRLARQRLREQSEAVAKYRRGDRSEEFDTGVSTGYRNLDQFLRPVRGEVIVVSGQPGSGKSEFLLSVAVNLAKTHGWKAGLCSFEHKNDQLLLQLLEKKLAKNVEEMSADSFQEDSEDVAWINQHFQSVCDFSSELDLSTILSRARELAEEGRLHNLIIDPYNYISKPWSQVPQRETELVSSYMTQLQQFAKKYQVCVWIVVHPTKGSQQKQKDGNQNTFDGPSLYDLQGSAHWNNKCDKGILLRRPNKDPNEGSTRPLEIHVCKVRNGESGQIGVGHLVFEPYTRSYREVVPECV</sequence>
<dbReference type="Proteomes" id="UP001642464">
    <property type="component" value="Unassembled WGS sequence"/>
</dbReference>
<evidence type="ECO:0000313" key="3">
    <source>
        <dbReference type="Proteomes" id="UP001642464"/>
    </source>
</evidence>
<gene>
    <name evidence="2" type="ORF">SCF082_LOCUS37602</name>
</gene>
<accession>A0ABP0PUY4</accession>
<name>A0ABP0PUY4_9DINO</name>
<proteinExistence type="predicted"/>
<evidence type="ECO:0000259" key="1">
    <source>
        <dbReference type="PROSITE" id="PS51199"/>
    </source>
</evidence>
<dbReference type="InterPro" id="IPR027417">
    <property type="entry name" value="P-loop_NTPase"/>
</dbReference>
<keyword evidence="2" id="KW-0378">Hydrolase</keyword>
<keyword evidence="2" id="KW-0067">ATP-binding</keyword>
<dbReference type="PROSITE" id="PS51199">
    <property type="entry name" value="SF4_HELICASE"/>
    <property type="match status" value="1"/>
</dbReference>
<dbReference type="InterPro" id="IPR007694">
    <property type="entry name" value="DNA_helicase_DnaB-like_C"/>
</dbReference>
<dbReference type="GO" id="GO:0004386">
    <property type="term" value="F:helicase activity"/>
    <property type="evidence" value="ECO:0007669"/>
    <property type="project" value="UniProtKB-KW"/>
</dbReference>
<protein>
    <submittedName>
        <fullName evidence="2">Chloroplastic/mitochondrial (DNA helicase) (DNA primase)</fullName>
    </submittedName>
</protein>
<keyword evidence="3" id="KW-1185">Reference proteome</keyword>
<dbReference type="PANTHER" id="PTHR12873:SF0">
    <property type="entry name" value="TWINKLE MTDNA HELICASE"/>
    <property type="match status" value="1"/>
</dbReference>
<dbReference type="SUPFAM" id="SSF52540">
    <property type="entry name" value="P-loop containing nucleoside triphosphate hydrolases"/>
    <property type="match status" value="1"/>
</dbReference>
<keyword evidence="2" id="KW-0347">Helicase</keyword>
<dbReference type="PANTHER" id="PTHR12873">
    <property type="entry name" value="T7-LIKE MITOCHONDRIAL DNA HELICASE"/>
    <property type="match status" value="1"/>
</dbReference>
<organism evidence="2 3">
    <name type="scientific">Durusdinium trenchii</name>
    <dbReference type="NCBI Taxonomy" id="1381693"/>
    <lineage>
        <taxon>Eukaryota</taxon>
        <taxon>Sar</taxon>
        <taxon>Alveolata</taxon>
        <taxon>Dinophyceae</taxon>
        <taxon>Suessiales</taxon>
        <taxon>Symbiodiniaceae</taxon>
        <taxon>Durusdinium</taxon>
    </lineage>
</organism>
<dbReference type="EMBL" id="CAXAMM010038540">
    <property type="protein sequence ID" value="CAK9078739.1"/>
    <property type="molecule type" value="Genomic_DNA"/>
</dbReference>
<dbReference type="Gene3D" id="3.40.50.300">
    <property type="entry name" value="P-loop containing nucleotide triphosphate hydrolases"/>
    <property type="match status" value="1"/>
</dbReference>
<dbReference type="Pfam" id="PF03796">
    <property type="entry name" value="DnaB_C"/>
    <property type="match status" value="1"/>
</dbReference>
<comment type="caution">
    <text evidence="2">The sequence shown here is derived from an EMBL/GenBank/DDBJ whole genome shotgun (WGS) entry which is preliminary data.</text>
</comment>